<evidence type="ECO:0000256" key="1">
    <source>
        <dbReference type="SAM" id="Coils"/>
    </source>
</evidence>
<dbReference type="Proteomes" id="UP000092634">
    <property type="component" value="Unassembled WGS sequence"/>
</dbReference>
<evidence type="ECO:0000313" key="3">
    <source>
        <dbReference type="Proteomes" id="UP000092634"/>
    </source>
</evidence>
<accession>A0A1E8PLG7</accession>
<dbReference type="AlphaFoldDB" id="A0A1E8PLG7"/>
<organism evidence="2 3">
    <name type="scientific">Janthinobacterium lividum</name>
    <dbReference type="NCBI Taxonomy" id="29581"/>
    <lineage>
        <taxon>Bacteria</taxon>
        <taxon>Pseudomonadati</taxon>
        <taxon>Pseudomonadota</taxon>
        <taxon>Betaproteobacteria</taxon>
        <taxon>Burkholderiales</taxon>
        <taxon>Oxalobacteraceae</taxon>
        <taxon>Janthinobacterium</taxon>
    </lineage>
</organism>
<name>A0A1E8PLG7_9BURK</name>
<dbReference type="EMBL" id="MAQB02000007">
    <property type="protein sequence ID" value="OFJ47192.1"/>
    <property type="molecule type" value="Genomic_DNA"/>
</dbReference>
<feature type="coiled-coil region" evidence="1">
    <location>
        <begin position="15"/>
        <end position="42"/>
    </location>
</feature>
<comment type="caution">
    <text evidence="2">The sequence shown here is derived from an EMBL/GenBank/DDBJ whole genome shotgun (WGS) entry which is preliminary data.</text>
</comment>
<evidence type="ECO:0000313" key="2">
    <source>
        <dbReference type="EMBL" id="OFJ47192.1"/>
    </source>
</evidence>
<proteinExistence type="predicted"/>
<sequence>MQLEVSGSVPLKIQRKNQADRIIELERQNAALQAALDHHIEQLCRVVANATAKGWDVDQLLQPLLPNNRNLTR</sequence>
<protein>
    <recommendedName>
        <fullName evidence="4">Transposase</fullName>
    </recommendedName>
</protein>
<reference evidence="2 3" key="1">
    <citation type="submission" date="2016-10" db="EMBL/GenBank/DDBJ databases">
        <title>Updated version of Genome Assembly of Janthinobacterium lividum ERGS5:01.</title>
        <authorList>
            <person name="Kumar R."/>
            <person name="Acharya V."/>
            <person name="Singh D."/>
        </authorList>
    </citation>
    <scope>NUCLEOTIDE SEQUENCE [LARGE SCALE GENOMIC DNA]</scope>
    <source>
        <strain evidence="2 3">ERGS5:01</strain>
    </source>
</reference>
<keyword evidence="1" id="KW-0175">Coiled coil</keyword>
<evidence type="ECO:0008006" key="4">
    <source>
        <dbReference type="Google" id="ProtNLM"/>
    </source>
</evidence>
<gene>
    <name evidence="2" type="ORF">BA896_023420</name>
</gene>